<dbReference type="OrthoDB" id="10319283at2759"/>
<organism evidence="1 2">
    <name type="scientific">Puccinia graminis f. sp. tritici (strain CRL 75-36-700-3 / race SCCL)</name>
    <name type="common">Black stem rust fungus</name>
    <dbReference type="NCBI Taxonomy" id="418459"/>
    <lineage>
        <taxon>Eukaryota</taxon>
        <taxon>Fungi</taxon>
        <taxon>Dikarya</taxon>
        <taxon>Basidiomycota</taxon>
        <taxon>Pucciniomycotina</taxon>
        <taxon>Pucciniomycetes</taxon>
        <taxon>Pucciniales</taxon>
        <taxon>Pucciniaceae</taxon>
        <taxon>Puccinia</taxon>
    </lineage>
</organism>
<sequence>MALIPLLTSSIMTREMKAAHECQRTDPKDPVPPRDRGFICLVHAALVGGSTFKRNAAGTSGQPKKPNLDCKAKGKQYQLVCFDKSKLFMPNVAVIAPITDPKTKAIVCPRPDKVLSACCDISRLDGQTMGGSGYELMRQKVRLQFAGACPGFKFHF</sequence>
<reference evidence="2" key="2">
    <citation type="journal article" date="2011" name="Proc. Natl. Acad. Sci. U.S.A.">
        <title>Obligate biotrophy features unraveled by the genomic analysis of rust fungi.</title>
        <authorList>
            <person name="Duplessis S."/>
            <person name="Cuomo C.A."/>
            <person name="Lin Y.-C."/>
            <person name="Aerts A."/>
            <person name="Tisserant E."/>
            <person name="Veneault-Fourrey C."/>
            <person name="Joly D.L."/>
            <person name="Hacquard S."/>
            <person name="Amselem J."/>
            <person name="Cantarel B.L."/>
            <person name="Chiu R."/>
            <person name="Coutinho P.M."/>
            <person name="Feau N."/>
            <person name="Field M."/>
            <person name="Frey P."/>
            <person name="Gelhaye E."/>
            <person name="Goldberg J."/>
            <person name="Grabherr M.G."/>
            <person name="Kodira C.D."/>
            <person name="Kohler A."/>
            <person name="Kuees U."/>
            <person name="Lindquist E.A."/>
            <person name="Lucas S.M."/>
            <person name="Mago R."/>
            <person name="Mauceli E."/>
            <person name="Morin E."/>
            <person name="Murat C."/>
            <person name="Pangilinan J.L."/>
            <person name="Park R."/>
            <person name="Pearson M."/>
            <person name="Quesneville H."/>
            <person name="Rouhier N."/>
            <person name="Sakthikumar S."/>
            <person name="Salamov A.A."/>
            <person name="Schmutz J."/>
            <person name="Selles B."/>
            <person name="Shapiro H."/>
            <person name="Tanguay P."/>
            <person name="Tuskan G.A."/>
            <person name="Henrissat B."/>
            <person name="Van de Peer Y."/>
            <person name="Rouze P."/>
            <person name="Ellis J.G."/>
            <person name="Dodds P.N."/>
            <person name="Schein J.E."/>
            <person name="Zhong S."/>
            <person name="Hamelin R.C."/>
            <person name="Grigoriev I.V."/>
            <person name="Szabo L.J."/>
            <person name="Martin F."/>
        </authorList>
    </citation>
    <scope>NUCLEOTIDE SEQUENCE [LARGE SCALE GENOMIC DNA]</scope>
    <source>
        <strain evidence="2">CRL 75-36-700-3 / race SCCL</strain>
    </source>
</reference>
<dbReference type="KEGG" id="pgr:PGTG_08572"/>
<dbReference type="EMBL" id="DS178286">
    <property type="protein sequence ID" value="EFP83386.2"/>
    <property type="molecule type" value="Genomic_DNA"/>
</dbReference>
<dbReference type="GeneID" id="10545102"/>
<dbReference type="HOGENOM" id="CLU_1687550_0_0_1"/>
<accession>E3KGG1</accession>
<evidence type="ECO:0000313" key="1">
    <source>
        <dbReference type="EMBL" id="EFP83386.2"/>
    </source>
</evidence>
<dbReference type="VEuPathDB" id="FungiDB:PGTG_08572"/>
<name>E3KGG1_PUCGT</name>
<proteinExistence type="predicted"/>
<dbReference type="RefSeq" id="XP_003327805.2">
    <property type="nucleotide sequence ID" value="XM_003327757.2"/>
</dbReference>
<evidence type="ECO:0000313" key="2">
    <source>
        <dbReference type="Proteomes" id="UP000008783"/>
    </source>
</evidence>
<protein>
    <submittedName>
        <fullName evidence="1">Uncharacterized protein</fullName>
    </submittedName>
</protein>
<dbReference type="Proteomes" id="UP000008783">
    <property type="component" value="Unassembled WGS sequence"/>
</dbReference>
<reference key="1">
    <citation type="submission" date="2007-01" db="EMBL/GenBank/DDBJ databases">
        <title>The Genome Sequence of Puccinia graminis f. sp. tritici Strain CRL 75-36-700-3.</title>
        <authorList>
            <consortium name="The Broad Institute Genome Sequencing Platform"/>
            <person name="Birren B."/>
            <person name="Lander E."/>
            <person name="Galagan J."/>
            <person name="Nusbaum C."/>
            <person name="Devon K."/>
            <person name="Cuomo C."/>
            <person name="Jaffe D."/>
            <person name="Butler J."/>
            <person name="Alvarez P."/>
            <person name="Gnerre S."/>
            <person name="Grabherr M."/>
            <person name="Mauceli E."/>
            <person name="Brockman W."/>
            <person name="Young S."/>
            <person name="LaButti K."/>
            <person name="Sykes S."/>
            <person name="DeCaprio D."/>
            <person name="Crawford M."/>
            <person name="Koehrsen M."/>
            <person name="Engels R."/>
            <person name="Montgomery P."/>
            <person name="Pearson M."/>
            <person name="Howarth C."/>
            <person name="Larson L."/>
            <person name="White J."/>
            <person name="Zeng Q."/>
            <person name="Kodira C."/>
            <person name="Yandava C."/>
            <person name="Alvarado L."/>
            <person name="O'Leary S."/>
            <person name="Szabo L."/>
            <person name="Dean R."/>
            <person name="Schein J."/>
        </authorList>
    </citation>
    <scope>NUCLEOTIDE SEQUENCE</scope>
    <source>
        <strain>CRL 75-36-700-3</strain>
    </source>
</reference>
<gene>
    <name evidence="1" type="ORF">PGTG_08572</name>
</gene>
<dbReference type="InParanoid" id="E3KGG1"/>
<keyword evidence="2" id="KW-1185">Reference proteome</keyword>
<dbReference type="AlphaFoldDB" id="E3KGG1"/>